<keyword evidence="2" id="KW-0411">Iron-sulfur</keyword>
<dbReference type="Gene3D" id="3.20.20.70">
    <property type="entry name" value="Aldolase class I"/>
    <property type="match status" value="1"/>
</dbReference>
<dbReference type="InterPro" id="IPR013785">
    <property type="entry name" value="Aldolase_TIM"/>
</dbReference>
<dbReference type="EMBL" id="BAABAL010000019">
    <property type="protein sequence ID" value="GAA4027268.1"/>
    <property type="molecule type" value="Genomic_DNA"/>
</dbReference>
<dbReference type="Proteomes" id="UP001501747">
    <property type="component" value="Unassembled WGS sequence"/>
</dbReference>
<keyword evidence="2" id="KW-0408">Iron</keyword>
<keyword evidence="4" id="KW-1185">Reference proteome</keyword>
<evidence type="ECO:0000256" key="2">
    <source>
        <dbReference type="ARBA" id="ARBA00022485"/>
    </source>
</evidence>
<comment type="cofactor">
    <cofactor evidence="1">
        <name>[4Fe-4S] cluster</name>
        <dbReference type="ChEBI" id="CHEBI:49883"/>
    </cofactor>
</comment>
<reference evidence="4" key="1">
    <citation type="journal article" date="2019" name="Int. J. Syst. Evol. Microbiol.">
        <title>The Global Catalogue of Microorganisms (GCM) 10K type strain sequencing project: providing services to taxonomists for standard genome sequencing and annotation.</title>
        <authorList>
            <consortium name="The Broad Institute Genomics Platform"/>
            <consortium name="The Broad Institute Genome Sequencing Center for Infectious Disease"/>
            <person name="Wu L."/>
            <person name="Ma J."/>
        </authorList>
    </citation>
    <scope>NUCLEOTIDE SEQUENCE [LARGE SCALE GENOMIC DNA]</scope>
    <source>
        <strain evidence="4">JCM 17342</strain>
    </source>
</reference>
<evidence type="ECO:0000313" key="4">
    <source>
        <dbReference type="Proteomes" id="UP001501747"/>
    </source>
</evidence>
<dbReference type="InterPro" id="IPR040072">
    <property type="entry name" value="Methyltransferase_A"/>
</dbReference>
<keyword evidence="2" id="KW-0479">Metal-binding</keyword>
<organism evidence="3 4">
    <name type="scientific">Allokutzneria multivorans</name>
    <dbReference type="NCBI Taxonomy" id="1142134"/>
    <lineage>
        <taxon>Bacteria</taxon>
        <taxon>Bacillati</taxon>
        <taxon>Actinomycetota</taxon>
        <taxon>Actinomycetes</taxon>
        <taxon>Pseudonocardiales</taxon>
        <taxon>Pseudonocardiaceae</taxon>
        <taxon>Allokutzneria</taxon>
    </lineage>
</organism>
<gene>
    <name evidence="3" type="ORF">GCM10022247_60300</name>
</gene>
<accession>A0ABP7TJT3</accession>
<proteinExistence type="predicted"/>
<evidence type="ECO:0000256" key="1">
    <source>
        <dbReference type="ARBA" id="ARBA00001966"/>
    </source>
</evidence>
<keyword evidence="2" id="KW-0004">4Fe-4S</keyword>
<sequence length="52" mass="5430">MSTVGLVPAIRKLTEAGLQVRLAVSLHTPDDELRDTRGQEIAAACGQLAAEG</sequence>
<dbReference type="PANTHER" id="PTHR30544:SF5">
    <property type="entry name" value="RADICAL SAM CORE DOMAIN-CONTAINING PROTEIN"/>
    <property type="match status" value="1"/>
</dbReference>
<comment type="caution">
    <text evidence="3">The sequence shown here is derived from an EMBL/GenBank/DDBJ whole genome shotgun (WGS) entry which is preliminary data.</text>
</comment>
<dbReference type="PANTHER" id="PTHR30544">
    <property type="entry name" value="23S RRNA METHYLTRANSFERASE"/>
    <property type="match status" value="1"/>
</dbReference>
<evidence type="ECO:0000313" key="3">
    <source>
        <dbReference type="EMBL" id="GAA4027268.1"/>
    </source>
</evidence>
<protein>
    <submittedName>
        <fullName evidence="3">Uncharacterized protein</fullName>
    </submittedName>
</protein>
<name>A0ABP7TJT3_9PSEU</name>